<evidence type="ECO:0000313" key="4">
    <source>
        <dbReference type="Proteomes" id="UP001341281"/>
    </source>
</evidence>
<name>A0AAQ3WZ90_PASNO</name>
<dbReference type="InterPro" id="IPR045501">
    <property type="entry name" value="DUF6490"/>
</dbReference>
<proteinExistence type="predicted"/>
<dbReference type="PANTHER" id="PTHR46610">
    <property type="entry name" value="OS05G0181300 PROTEIN"/>
    <property type="match status" value="1"/>
</dbReference>
<feature type="transmembrane region" description="Helical" evidence="2">
    <location>
        <begin position="92"/>
        <end position="115"/>
    </location>
</feature>
<dbReference type="EMBL" id="CP144750">
    <property type="protein sequence ID" value="WVZ79632.1"/>
    <property type="molecule type" value="Genomic_DNA"/>
</dbReference>
<feature type="transmembrane region" description="Helical" evidence="2">
    <location>
        <begin position="66"/>
        <end position="86"/>
    </location>
</feature>
<accession>A0AAQ3WZ90</accession>
<feature type="compositionally biased region" description="Basic residues" evidence="1">
    <location>
        <begin position="207"/>
        <end position="218"/>
    </location>
</feature>
<evidence type="ECO:0000256" key="2">
    <source>
        <dbReference type="SAM" id="Phobius"/>
    </source>
</evidence>
<feature type="transmembrane region" description="Helical" evidence="2">
    <location>
        <begin position="127"/>
        <end position="145"/>
    </location>
</feature>
<dbReference type="Proteomes" id="UP001341281">
    <property type="component" value="Chromosome 06"/>
</dbReference>
<reference evidence="3 4" key="1">
    <citation type="submission" date="2024-02" db="EMBL/GenBank/DDBJ databases">
        <title>High-quality chromosome-scale genome assembly of Pensacola bahiagrass (Paspalum notatum Flugge var. saurae).</title>
        <authorList>
            <person name="Vega J.M."/>
            <person name="Podio M."/>
            <person name="Orjuela J."/>
            <person name="Siena L.A."/>
            <person name="Pessino S.C."/>
            <person name="Combes M.C."/>
            <person name="Mariac C."/>
            <person name="Albertini E."/>
            <person name="Pupilli F."/>
            <person name="Ortiz J.P.A."/>
            <person name="Leblanc O."/>
        </authorList>
    </citation>
    <scope>NUCLEOTIDE SEQUENCE [LARGE SCALE GENOMIC DNA]</scope>
    <source>
        <strain evidence="3">R1</strain>
        <tissue evidence="3">Leaf</tissue>
    </source>
</reference>
<keyword evidence="2" id="KW-0472">Membrane</keyword>
<dbReference type="PANTHER" id="PTHR46610:SF24">
    <property type="entry name" value="OS06G0580100 PROTEIN"/>
    <property type="match status" value="1"/>
</dbReference>
<sequence>MSEEKECVWAAAGTVLRFGSNASCRSELVSGGANALPESQAPNLNPNPQLRLQISSQLPPAAMVDFPLLTALGFLFLTFNSGMAIYRSNGGGGSVVFAAVSYLDLVALFGCLRYYERLDRHSPKREIVKAGVWGLTTFLTVMFSYKLKWQKSCLFPSSSSSRASRPCSLSCLAIKWQKSCLSPPSSSSERWLPRPPAVVSTLSSSTRRNRSSRRRRTQPPRPRMAPNKTRFTCRHKAHTVAARVRSQLDRPPDLELRVTRSAAAAAACQEQVPTTRAPMGVDRIINAPTAHPERPSIYVRPPRTGERATVDGPPRQRLFGESTLAESER</sequence>
<evidence type="ECO:0000313" key="3">
    <source>
        <dbReference type="EMBL" id="WVZ79632.1"/>
    </source>
</evidence>
<keyword evidence="2" id="KW-1133">Transmembrane helix</keyword>
<feature type="region of interest" description="Disordered" evidence="1">
    <location>
        <begin position="184"/>
        <end position="228"/>
    </location>
</feature>
<protein>
    <submittedName>
        <fullName evidence="3">Uncharacterized protein</fullName>
    </submittedName>
</protein>
<organism evidence="3 4">
    <name type="scientific">Paspalum notatum var. saurae</name>
    <dbReference type="NCBI Taxonomy" id="547442"/>
    <lineage>
        <taxon>Eukaryota</taxon>
        <taxon>Viridiplantae</taxon>
        <taxon>Streptophyta</taxon>
        <taxon>Embryophyta</taxon>
        <taxon>Tracheophyta</taxon>
        <taxon>Spermatophyta</taxon>
        <taxon>Magnoliopsida</taxon>
        <taxon>Liliopsida</taxon>
        <taxon>Poales</taxon>
        <taxon>Poaceae</taxon>
        <taxon>PACMAD clade</taxon>
        <taxon>Panicoideae</taxon>
        <taxon>Andropogonodae</taxon>
        <taxon>Paspaleae</taxon>
        <taxon>Paspalinae</taxon>
        <taxon>Paspalum</taxon>
    </lineage>
</organism>
<keyword evidence="2" id="KW-0812">Transmembrane</keyword>
<evidence type="ECO:0000256" key="1">
    <source>
        <dbReference type="SAM" id="MobiDB-lite"/>
    </source>
</evidence>
<gene>
    <name evidence="3" type="ORF">U9M48_027189</name>
</gene>
<dbReference type="AlphaFoldDB" id="A0AAQ3WZ90"/>
<feature type="region of interest" description="Disordered" evidence="1">
    <location>
        <begin position="290"/>
        <end position="329"/>
    </location>
</feature>
<keyword evidence="4" id="KW-1185">Reference proteome</keyword>
<dbReference type="Pfam" id="PF20100">
    <property type="entry name" value="DUF6490"/>
    <property type="match status" value="1"/>
</dbReference>